<sequence length="806" mass="92137">MRRSLQPTQVAQVVQLIQDGTSMRAVARRFAVSVSVVSRAWRRYQETGQYIRRHVEEAVGGQQPSSRTATYLRLCARRNRRSTARALQNDLQQATNMHVSAQTVRNRLHEGDESRFTLSTCDRRDRVWRRRGERSAACNILQHDRPVWQWVSNGVGWHFFGGPCTALHVLARGSLTAIRYRDEILRPLVRPYAGAVGSPGFLLMQDNARPHVAGVCQQFLQDEGIDAMDWPARSPDLNPIEHIWDIMSRSIHQRHVAPQTVQELADALVQVWEEIPQETIRHLIRSMPRRTTENPQVHLMVSDDLLSDELKGTAETTPSIVNLNILIIAALSCYVTFLHEKKDAGVNTYHKTFNTFYTPDVKSGEVYEITWQLRDTLRTQDKTFGLKNKKGAKQQKFIKNVTQQVKYGQQSARQAAQADAEKSTKKGDKKKELEELNELFKPVVAAQKVSKGVDPKSVLCAFFKQGQCTKGDKCKFSHDLSMERKCEKRSVYVDERDEELEKDTMENWDEKKLEEVVNKKHGEAEKKKAKTQIVCKYFLDAIENNKYGWFWVCPGGGDNCMYRHALPPGFVLKKDKKKEEKEEEISLEELIENERAALGPDVTRITLETFLAWKKRKRQEKVDKARAEMEKKKADFKAGKSLVVSGREVFEFRPELVDDDDAEAVDTQYDSEDEEDNQEEIQSTEVQDIDLSRFVPQEVDNTGITVASTDRFTSRSKKTDNDEQLNGACGGAEANGLSEAGAEGGGEGGGGQGAVRRKRRRWRRRKKRMYQWTRTCSREKIWKNSTRSSTHWGWRTEGGAGGARRK</sequence>
<reference evidence="1" key="1">
    <citation type="submission" date="2022-04" db="EMBL/GenBank/DDBJ databases">
        <title>Jade perch genome.</title>
        <authorList>
            <person name="Chao B."/>
        </authorList>
    </citation>
    <scope>NUCLEOTIDE SEQUENCE</scope>
    <source>
        <strain evidence="1">CB-2022</strain>
    </source>
</reference>
<organism evidence="1 2">
    <name type="scientific">Scortum barcoo</name>
    <name type="common">barcoo grunter</name>
    <dbReference type="NCBI Taxonomy" id="214431"/>
    <lineage>
        <taxon>Eukaryota</taxon>
        <taxon>Metazoa</taxon>
        <taxon>Chordata</taxon>
        <taxon>Craniata</taxon>
        <taxon>Vertebrata</taxon>
        <taxon>Euteleostomi</taxon>
        <taxon>Actinopterygii</taxon>
        <taxon>Neopterygii</taxon>
        <taxon>Teleostei</taxon>
        <taxon>Neoteleostei</taxon>
        <taxon>Acanthomorphata</taxon>
        <taxon>Eupercaria</taxon>
        <taxon>Centrarchiformes</taxon>
        <taxon>Terapontoidei</taxon>
        <taxon>Terapontidae</taxon>
        <taxon>Scortum</taxon>
    </lineage>
</organism>
<proteinExistence type="predicted"/>
<gene>
    <name evidence="1" type="ORF">L3Q82_001858</name>
</gene>
<comment type="caution">
    <text evidence="1">The sequence shown here is derived from an EMBL/GenBank/DDBJ whole genome shotgun (WGS) entry which is preliminary data.</text>
</comment>
<evidence type="ECO:0000313" key="1">
    <source>
        <dbReference type="EMBL" id="KAI3362808.1"/>
    </source>
</evidence>
<dbReference type="EMBL" id="CM041544">
    <property type="protein sequence ID" value="KAI3362808.1"/>
    <property type="molecule type" value="Genomic_DNA"/>
</dbReference>
<accession>A0ACB8W4U3</accession>
<dbReference type="Proteomes" id="UP000831701">
    <property type="component" value="Chromosome 14"/>
</dbReference>
<keyword evidence="2" id="KW-1185">Reference proteome</keyword>
<evidence type="ECO:0000313" key="2">
    <source>
        <dbReference type="Proteomes" id="UP000831701"/>
    </source>
</evidence>
<protein>
    <submittedName>
        <fullName evidence="1">Uncharacterized protein</fullName>
    </submittedName>
</protein>
<name>A0ACB8W4U3_9TELE</name>